<protein>
    <submittedName>
        <fullName evidence="1">Uncharacterized protein</fullName>
    </submittedName>
</protein>
<dbReference type="AlphaFoldDB" id="A0A5E4RI32"/>
<reference evidence="1 2" key="1">
    <citation type="submission" date="2019-08" db="EMBL/GenBank/DDBJ databases">
        <authorList>
            <person name="Peeters C."/>
        </authorList>
    </citation>
    <scope>NUCLEOTIDE SEQUENCE [LARGE SCALE GENOMIC DNA]</scope>
    <source>
        <strain evidence="1 2">LMG 31010</strain>
    </source>
</reference>
<accession>A0A5E4RI32</accession>
<dbReference type="EMBL" id="CABPSA010000001">
    <property type="protein sequence ID" value="VVD62946.1"/>
    <property type="molecule type" value="Genomic_DNA"/>
</dbReference>
<organism evidence="1 2">
    <name type="scientific">Pandoraea commovens</name>
    <dbReference type="NCBI Taxonomy" id="2508289"/>
    <lineage>
        <taxon>Bacteria</taxon>
        <taxon>Pseudomonadati</taxon>
        <taxon>Pseudomonadota</taxon>
        <taxon>Betaproteobacteria</taxon>
        <taxon>Burkholderiales</taxon>
        <taxon>Burkholderiaceae</taxon>
        <taxon>Pandoraea</taxon>
    </lineage>
</organism>
<evidence type="ECO:0000313" key="1">
    <source>
        <dbReference type="EMBL" id="VVD62946.1"/>
    </source>
</evidence>
<gene>
    <name evidence="1" type="ORF">PCO31010_00203</name>
</gene>
<evidence type="ECO:0000313" key="2">
    <source>
        <dbReference type="Proteomes" id="UP000343335"/>
    </source>
</evidence>
<proteinExistence type="predicted"/>
<dbReference type="Proteomes" id="UP000343335">
    <property type="component" value="Unassembled WGS sequence"/>
</dbReference>
<sequence>MGLSAYGYSSSTASLISNLSGVLLEPKSVIQALLAPEPFSGCGHYAPKVEKTTAHYVRYCEECAKHGYHCPLHEAPWLALCPFHEIALTQQMLPTGAGAISHQRVATLRDIMKPRCASWPGCRKAAQSSFSVESMASLQAWLANVQVAASGLANHEIWRSRYIHDSASESAPHAIDKLRALSPMQNTITHLVETHGDTWRFAKRRLPHEFTVALDRLAAKGLTFASVFEYFKDMATKSARPPSFVTRRVQAQRKLALRHGECRCEWAYISGGWTSFWRRVHPDDWPRMGSHCPYAVAINTLAQGWGNPSEALSLRAQSNEHERLLQWSRIMLDAGIARLVRHPTPTHDLYEPMSPDPAYFEWNSELPMTAVLNELAEEELDITYESFCRWIDAIERGAHPGSTDASQSALCLVKTADGTDLSRWHLVGDSSTGHSRSHI</sequence>
<name>A0A5E4RI32_9BURK</name>